<dbReference type="Proteomes" id="UP000727962">
    <property type="component" value="Unassembled WGS sequence"/>
</dbReference>
<feature type="transmembrane region" description="Helical" evidence="9">
    <location>
        <begin position="502"/>
        <end position="524"/>
    </location>
</feature>
<dbReference type="CDD" id="cd06261">
    <property type="entry name" value="TM_PBP2"/>
    <property type="match status" value="2"/>
</dbReference>
<proteinExistence type="inferred from homology"/>
<dbReference type="GO" id="GO:0035435">
    <property type="term" value="P:phosphate ion transmembrane transport"/>
    <property type="evidence" value="ECO:0007669"/>
    <property type="project" value="InterPro"/>
</dbReference>
<protein>
    <submittedName>
        <fullName evidence="11">Phosphate ABC transporter permease subunit PstC</fullName>
    </submittedName>
</protein>
<evidence type="ECO:0000259" key="10">
    <source>
        <dbReference type="PROSITE" id="PS50928"/>
    </source>
</evidence>
<evidence type="ECO:0000313" key="11">
    <source>
        <dbReference type="EMBL" id="MBI1755730.1"/>
    </source>
</evidence>
<feature type="domain" description="ABC transmembrane type-1" evidence="10">
    <location>
        <begin position="463"/>
        <end position="665"/>
    </location>
</feature>
<keyword evidence="5" id="KW-0592">Phosphate transport</keyword>
<dbReference type="Pfam" id="PF00528">
    <property type="entry name" value="BPD_transp_1"/>
    <property type="match status" value="2"/>
</dbReference>
<accession>A0A931PV01</accession>
<evidence type="ECO:0000256" key="7">
    <source>
        <dbReference type="ARBA" id="ARBA00022989"/>
    </source>
</evidence>
<evidence type="ECO:0000256" key="6">
    <source>
        <dbReference type="ARBA" id="ARBA00022692"/>
    </source>
</evidence>
<feature type="domain" description="ABC transmembrane type-1" evidence="10">
    <location>
        <begin position="85"/>
        <end position="311"/>
    </location>
</feature>
<comment type="caution">
    <text evidence="11">The sequence shown here is derived from an EMBL/GenBank/DDBJ whole genome shotgun (WGS) entry which is preliminary data.</text>
</comment>
<dbReference type="NCBIfam" id="TIGR00974">
    <property type="entry name" value="3a0107s02c"/>
    <property type="match status" value="1"/>
</dbReference>
<dbReference type="GO" id="GO:0005886">
    <property type="term" value="C:plasma membrane"/>
    <property type="evidence" value="ECO:0007669"/>
    <property type="project" value="UniProtKB-SubCell"/>
</dbReference>
<dbReference type="EMBL" id="JACOSL010000008">
    <property type="protein sequence ID" value="MBI1755730.1"/>
    <property type="molecule type" value="Genomic_DNA"/>
</dbReference>
<dbReference type="InterPro" id="IPR011864">
    <property type="entry name" value="Phosphate_PstC"/>
</dbReference>
<feature type="transmembrane region" description="Helical" evidence="9">
    <location>
        <begin position="84"/>
        <end position="110"/>
    </location>
</feature>
<dbReference type="InterPro" id="IPR000515">
    <property type="entry name" value="MetI-like"/>
</dbReference>
<dbReference type="InterPro" id="IPR051124">
    <property type="entry name" value="Phosphate_Transport_Permease"/>
</dbReference>
<comment type="similarity">
    <text evidence="2">Belongs to the binding-protein-dependent transport system permease family. CysTW subfamily.</text>
</comment>
<feature type="transmembrane region" description="Helical" evidence="9">
    <location>
        <begin position="469"/>
        <end position="490"/>
    </location>
</feature>
<evidence type="ECO:0000256" key="4">
    <source>
        <dbReference type="ARBA" id="ARBA00022475"/>
    </source>
</evidence>
<dbReference type="SUPFAM" id="SSF161098">
    <property type="entry name" value="MetI-like"/>
    <property type="match status" value="2"/>
</dbReference>
<keyword evidence="7 9" id="KW-1133">Transmembrane helix</keyword>
<keyword evidence="4" id="KW-1003">Cell membrane</keyword>
<dbReference type="PANTHER" id="PTHR30425:SF1">
    <property type="entry name" value="PHOSPHATE TRANSPORT SYSTEM PERMEASE PROTEIN PSTC"/>
    <property type="match status" value="1"/>
</dbReference>
<gene>
    <name evidence="11" type="primary">pstC</name>
    <name evidence="11" type="ORF">HYR64_01315</name>
</gene>
<dbReference type="PROSITE" id="PS50928">
    <property type="entry name" value="ABC_TM1"/>
    <property type="match status" value="2"/>
</dbReference>
<reference evidence="11" key="1">
    <citation type="submission" date="2020-07" db="EMBL/GenBank/DDBJ databases">
        <title>Huge and variable diversity of episymbiotic CPR bacteria and DPANN archaea in groundwater ecosystems.</title>
        <authorList>
            <person name="He C.Y."/>
            <person name="Keren R."/>
            <person name="Whittaker M."/>
            <person name="Farag I.F."/>
            <person name="Doudna J."/>
            <person name="Cate J.H.D."/>
            <person name="Banfield J.F."/>
        </authorList>
    </citation>
    <scope>NUCLEOTIDE SEQUENCE</scope>
    <source>
        <strain evidence="11">NC_groundwater_17_Pr7_B-0.1um_64_12</strain>
    </source>
</reference>
<dbReference type="PANTHER" id="PTHR30425">
    <property type="entry name" value="PHOSPHATE TRANSPORT SYSTEM PERMEASE PROTEIN PST"/>
    <property type="match status" value="1"/>
</dbReference>
<evidence type="ECO:0000256" key="9">
    <source>
        <dbReference type="SAM" id="Phobius"/>
    </source>
</evidence>
<comment type="subcellular location">
    <subcellularLocation>
        <location evidence="1">Cell membrane</location>
        <topology evidence="1">Multi-pass membrane protein</topology>
    </subcellularLocation>
</comment>
<feature type="transmembrane region" description="Helical" evidence="9">
    <location>
        <begin position="296"/>
        <end position="318"/>
    </location>
</feature>
<dbReference type="GO" id="GO:0005315">
    <property type="term" value="F:phosphate transmembrane transporter activity"/>
    <property type="evidence" value="ECO:0007669"/>
    <property type="project" value="InterPro"/>
</dbReference>
<sequence>MRPGTPGACSGPSARPLRRILSRSLDAAFEHATLLLSLVTVGLIGWIGFRLYVDSALTRHRYGWGLLTGVVWDVPHEIYGAAPYIFGTLVAATLAMLIAVPLSVGAAVWLTSLAPRWIAAPVAFGIELLAAIPSIIYGLWGLFILCPLLQSHVSPWLAQQLGANPLFAGPPVLTNMLAAGVILAIMVIPFITAISSEVIKTIPAAQREASFALGSTKWEVIRNVVLPQARSGITGAAILGLGRAIGETMAVVMVVGNTPRIAASILQPGYPMPAKLINEFNEAFNDPLQRSALLEIALVLFAITLVINGLARLLILLTRQGLANPQEALRPWMAKLRQGLDAVFRHGAMALLGGLVLLQVGADLLKRGLGGLGAPFELALAAFAIGWLVVRRARSTLSNRRIRRWVHGSMSGVLALCALAACTVLGALLGYVAIRGFSALTPQLFTELPRPPGMGGGGLKSAILGTLELVAIAGAIGVPIGLMGGVFVAEFGRGRLGGFVRFAADVLNGIPSVVIGMFAYAAFVLPFGHFSAWAGGGALAVMMVPTIARTTEEMLKLVPSSYREAALGLGATKSQAIRSVIVPAAKSGILTGIMLGIARIAGETAPLLFTAFGSDQVNKNPAESVSSLTMKIYQYAISPYDDWIQQAWGGALVLLLLILVLSIGARLATRGRMRRA</sequence>
<dbReference type="InterPro" id="IPR035906">
    <property type="entry name" value="MetI-like_sf"/>
</dbReference>
<organism evidence="11 12">
    <name type="scientific">Fimbriimonas ginsengisoli</name>
    <dbReference type="NCBI Taxonomy" id="1005039"/>
    <lineage>
        <taxon>Bacteria</taxon>
        <taxon>Bacillati</taxon>
        <taxon>Armatimonadota</taxon>
        <taxon>Fimbriimonadia</taxon>
        <taxon>Fimbriimonadales</taxon>
        <taxon>Fimbriimonadaceae</taxon>
        <taxon>Fimbriimonas</taxon>
    </lineage>
</organism>
<evidence type="ECO:0000256" key="3">
    <source>
        <dbReference type="ARBA" id="ARBA00022448"/>
    </source>
</evidence>
<feature type="transmembrane region" description="Helical" evidence="9">
    <location>
        <begin position="647"/>
        <end position="668"/>
    </location>
</feature>
<feature type="transmembrane region" description="Helical" evidence="9">
    <location>
        <begin position="372"/>
        <end position="390"/>
    </location>
</feature>
<dbReference type="Gene3D" id="1.10.3720.10">
    <property type="entry name" value="MetI-like"/>
    <property type="match status" value="2"/>
</dbReference>
<feature type="transmembrane region" description="Helical" evidence="9">
    <location>
        <begin position="122"/>
        <end position="145"/>
    </location>
</feature>
<keyword evidence="3" id="KW-0813">Transport</keyword>
<feature type="transmembrane region" description="Helical" evidence="9">
    <location>
        <begin position="339"/>
        <end position="360"/>
    </location>
</feature>
<feature type="transmembrane region" description="Helical" evidence="9">
    <location>
        <begin position="166"/>
        <end position="191"/>
    </location>
</feature>
<feature type="transmembrane region" description="Helical" evidence="9">
    <location>
        <begin position="32"/>
        <end position="53"/>
    </location>
</feature>
<feature type="transmembrane region" description="Helical" evidence="9">
    <location>
        <begin position="580"/>
        <end position="601"/>
    </location>
</feature>
<keyword evidence="6 9" id="KW-0812">Transmembrane</keyword>
<evidence type="ECO:0000256" key="5">
    <source>
        <dbReference type="ARBA" id="ARBA00022592"/>
    </source>
</evidence>
<dbReference type="InterPro" id="IPR005672">
    <property type="entry name" value="Phosphate_PstA"/>
</dbReference>
<name>A0A931PV01_FIMGI</name>
<feature type="transmembrane region" description="Helical" evidence="9">
    <location>
        <begin position="530"/>
        <end position="548"/>
    </location>
</feature>
<evidence type="ECO:0000256" key="1">
    <source>
        <dbReference type="ARBA" id="ARBA00004651"/>
    </source>
</evidence>
<keyword evidence="8 9" id="KW-0472">Membrane</keyword>
<dbReference type="NCBIfam" id="TIGR02138">
    <property type="entry name" value="phosphate_pstC"/>
    <property type="match status" value="1"/>
</dbReference>
<evidence type="ECO:0000313" key="12">
    <source>
        <dbReference type="Proteomes" id="UP000727962"/>
    </source>
</evidence>
<evidence type="ECO:0000256" key="2">
    <source>
        <dbReference type="ARBA" id="ARBA00007069"/>
    </source>
</evidence>
<dbReference type="AlphaFoldDB" id="A0A931PV01"/>
<evidence type="ECO:0000256" key="8">
    <source>
        <dbReference type="ARBA" id="ARBA00023136"/>
    </source>
</evidence>
<feature type="transmembrane region" description="Helical" evidence="9">
    <location>
        <begin position="411"/>
        <end position="434"/>
    </location>
</feature>